<reference evidence="1" key="1">
    <citation type="journal article" date="2019" name="Environ. Microbiol.">
        <title>Fungal ecological strategies reflected in gene transcription - a case study of two litter decomposers.</title>
        <authorList>
            <person name="Barbi F."/>
            <person name="Kohler A."/>
            <person name="Barry K."/>
            <person name="Baskaran P."/>
            <person name="Daum C."/>
            <person name="Fauchery L."/>
            <person name="Ihrmark K."/>
            <person name="Kuo A."/>
            <person name="LaButti K."/>
            <person name="Lipzen A."/>
            <person name="Morin E."/>
            <person name="Grigoriev I.V."/>
            <person name="Henrissat B."/>
            <person name="Lindahl B."/>
            <person name="Martin F."/>
        </authorList>
    </citation>
    <scope>NUCLEOTIDE SEQUENCE</scope>
    <source>
        <strain evidence="1">JB14</strain>
    </source>
</reference>
<dbReference type="EMBL" id="ML769475">
    <property type="protein sequence ID" value="KAE9398946.1"/>
    <property type="molecule type" value="Genomic_DNA"/>
</dbReference>
<gene>
    <name evidence="1" type="ORF">BT96DRAFT_994376</name>
</gene>
<evidence type="ECO:0000313" key="2">
    <source>
        <dbReference type="Proteomes" id="UP000799118"/>
    </source>
</evidence>
<name>A0A6A4HLE8_9AGAR</name>
<dbReference type="Proteomes" id="UP000799118">
    <property type="component" value="Unassembled WGS sequence"/>
</dbReference>
<accession>A0A6A4HLE8</accession>
<sequence length="140" mass="14544">MFMTIKSLEFIVIALCIISSAYSTLALPITRRDTPAAINVCPPYSIGIATAPANSTLVYGIILENDGVPLNNPGSARTSVCGTYDFGSLATVTCDSSGSPIAASIADNTQQWTCSSNGKGESFEGMFGQTTIVACCTRAD</sequence>
<evidence type="ECO:0000313" key="1">
    <source>
        <dbReference type="EMBL" id="KAE9398946.1"/>
    </source>
</evidence>
<organism evidence="1 2">
    <name type="scientific">Gymnopus androsaceus JB14</name>
    <dbReference type="NCBI Taxonomy" id="1447944"/>
    <lineage>
        <taxon>Eukaryota</taxon>
        <taxon>Fungi</taxon>
        <taxon>Dikarya</taxon>
        <taxon>Basidiomycota</taxon>
        <taxon>Agaricomycotina</taxon>
        <taxon>Agaricomycetes</taxon>
        <taxon>Agaricomycetidae</taxon>
        <taxon>Agaricales</taxon>
        <taxon>Marasmiineae</taxon>
        <taxon>Omphalotaceae</taxon>
        <taxon>Gymnopus</taxon>
    </lineage>
</organism>
<dbReference type="OrthoDB" id="2779319at2759"/>
<keyword evidence="2" id="KW-1185">Reference proteome</keyword>
<protein>
    <submittedName>
        <fullName evidence="1">Uncharacterized protein</fullName>
    </submittedName>
</protein>
<dbReference type="AlphaFoldDB" id="A0A6A4HLE8"/>
<proteinExistence type="predicted"/>